<keyword evidence="2" id="KW-1185">Reference proteome</keyword>
<organism evidence="1 2">
    <name type="scientific">Gossypium arboreum</name>
    <name type="common">Tree cotton</name>
    <name type="synonym">Gossypium nanking</name>
    <dbReference type="NCBI Taxonomy" id="29729"/>
    <lineage>
        <taxon>Eukaryota</taxon>
        <taxon>Viridiplantae</taxon>
        <taxon>Streptophyta</taxon>
        <taxon>Embryophyta</taxon>
        <taxon>Tracheophyta</taxon>
        <taxon>Spermatophyta</taxon>
        <taxon>Magnoliopsida</taxon>
        <taxon>eudicotyledons</taxon>
        <taxon>Gunneridae</taxon>
        <taxon>Pentapetalae</taxon>
        <taxon>rosids</taxon>
        <taxon>malvids</taxon>
        <taxon>Malvales</taxon>
        <taxon>Malvaceae</taxon>
        <taxon>Malvoideae</taxon>
        <taxon>Gossypium</taxon>
    </lineage>
</organism>
<evidence type="ECO:0000313" key="1">
    <source>
        <dbReference type="EMBL" id="KHF99344.1"/>
    </source>
</evidence>
<protein>
    <submittedName>
        <fullName evidence="1">Uncharacterized protein</fullName>
    </submittedName>
</protein>
<sequence length="25" mass="2750">MGTHSSLHLVLHMRPINPVHVVACT</sequence>
<dbReference type="EMBL" id="JRRC01074755">
    <property type="protein sequence ID" value="KHF99344.1"/>
    <property type="molecule type" value="Genomic_DNA"/>
</dbReference>
<comment type="caution">
    <text evidence="1">The sequence shown here is derived from an EMBL/GenBank/DDBJ whole genome shotgun (WGS) entry which is preliminary data.</text>
</comment>
<evidence type="ECO:0000313" key="2">
    <source>
        <dbReference type="Proteomes" id="UP000032142"/>
    </source>
</evidence>
<dbReference type="AlphaFoldDB" id="A0A0B0MF13"/>
<gene>
    <name evidence="1" type="ORF">F383_38426</name>
</gene>
<accession>A0A0B0MF13</accession>
<proteinExistence type="predicted"/>
<reference evidence="2" key="1">
    <citation type="submission" date="2014-09" db="EMBL/GenBank/DDBJ databases">
        <authorList>
            <person name="Mudge J."/>
            <person name="Ramaraj T."/>
            <person name="Lindquist I.E."/>
            <person name="Bharti A.K."/>
            <person name="Sundararajan A."/>
            <person name="Cameron C.T."/>
            <person name="Woodward J.E."/>
            <person name="May G.D."/>
            <person name="Brubaker C."/>
            <person name="Broadhvest J."/>
            <person name="Wilkins T.A."/>
        </authorList>
    </citation>
    <scope>NUCLEOTIDE SEQUENCE</scope>
    <source>
        <strain evidence="2">cv. AKA8401</strain>
    </source>
</reference>
<name>A0A0B0MF13_GOSAR</name>
<dbReference type="Proteomes" id="UP000032142">
    <property type="component" value="Unassembled WGS sequence"/>
</dbReference>